<protein>
    <submittedName>
        <fullName evidence="1">Uncharacterized protein</fullName>
    </submittedName>
</protein>
<organism evidence="1">
    <name type="scientific">bioreactor metagenome</name>
    <dbReference type="NCBI Taxonomy" id="1076179"/>
    <lineage>
        <taxon>unclassified sequences</taxon>
        <taxon>metagenomes</taxon>
        <taxon>ecological metagenomes</taxon>
    </lineage>
</organism>
<sequence>MLIMGAANIANFSGANCAKPFGMSSPKIRIARSIKVVEIAIPLLSKFLEKIYTASEAAVILKVLLKIRIVDIRLSLFSSNLITNSAFLLFEQARFFILILL</sequence>
<accession>A0A644YRD4</accession>
<proteinExistence type="predicted"/>
<comment type="caution">
    <text evidence="1">The sequence shown here is derived from an EMBL/GenBank/DDBJ whole genome shotgun (WGS) entry which is preliminary data.</text>
</comment>
<dbReference type="AlphaFoldDB" id="A0A644YRD4"/>
<dbReference type="EMBL" id="VSSQ01005971">
    <property type="protein sequence ID" value="MPM31076.1"/>
    <property type="molecule type" value="Genomic_DNA"/>
</dbReference>
<gene>
    <name evidence="1" type="ORF">SDC9_77629</name>
</gene>
<name>A0A644YRD4_9ZZZZ</name>
<evidence type="ECO:0000313" key="1">
    <source>
        <dbReference type="EMBL" id="MPM31076.1"/>
    </source>
</evidence>
<reference evidence="1" key="1">
    <citation type="submission" date="2019-08" db="EMBL/GenBank/DDBJ databases">
        <authorList>
            <person name="Kucharzyk K."/>
            <person name="Murdoch R.W."/>
            <person name="Higgins S."/>
            <person name="Loffler F."/>
        </authorList>
    </citation>
    <scope>NUCLEOTIDE SEQUENCE</scope>
</reference>